<keyword evidence="2" id="KW-1185">Reference proteome</keyword>
<name>A0A1R1PEV9_ZANCU</name>
<protein>
    <submittedName>
        <fullName evidence="1">Uncharacterized protein</fullName>
    </submittedName>
</protein>
<sequence>MLFVLIAVFTPSNKSVFWIGLPLNKHAMLMQGYSEFLGITPPFFIQCSNTSVLSDLQASSNPSDSPFNFAPLLIK</sequence>
<dbReference type="Proteomes" id="UP000188320">
    <property type="component" value="Unassembled WGS sequence"/>
</dbReference>
<comment type="caution">
    <text evidence="1">The sequence shown here is derived from an EMBL/GenBank/DDBJ whole genome shotgun (WGS) entry which is preliminary data.</text>
</comment>
<organism evidence="1 2">
    <name type="scientific">Zancudomyces culisetae</name>
    <name type="common">Gut fungus</name>
    <name type="synonym">Smittium culisetae</name>
    <dbReference type="NCBI Taxonomy" id="1213189"/>
    <lineage>
        <taxon>Eukaryota</taxon>
        <taxon>Fungi</taxon>
        <taxon>Fungi incertae sedis</taxon>
        <taxon>Zoopagomycota</taxon>
        <taxon>Kickxellomycotina</taxon>
        <taxon>Harpellomycetes</taxon>
        <taxon>Harpellales</taxon>
        <taxon>Legeriomycetaceae</taxon>
        <taxon>Zancudomyces</taxon>
    </lineage>
</organism>
<reference evidence="2" key="1">
    <citation type="submission" date="2017-01" db="EMBL/GenBank/DDBJ databases">
        <authorList>
            <person name="Wang Y."/>
            <person name="White M."/>
            <person name="Kvist S."/>
            <person name="Moncalvo J.-M."/>
        </authorList>
    </citation>
    <scope>NUCLEOTIDE SEQUENCE [LARGE SCALE GENOMIC DNA]</scope>
    <source>
        <strain evidence="2">COL-18-3</strain>
    </source>
</reference>
<evidence type="ECO:0000313" key="2">
    <source>
        <dbReference type="Proteomes" id="UP000188320"/>
    </source>
</evidence>
<dbReference type="EMBL" id="LSSK01001542">
    <property type="protein sequence ID" value="OMH79491.1"/>
    <property type="molecule type" value="Genomic_DNA"/>
</dbReference>
<evidence type="ECO:0000313" key="1">
    <source>
        <dbReference type="EMBL" id="OMH79491.1"/>
    </source>
</evidence>
<gene>
    <name evidence="1" type="ORF">AX774_g7092</name>
</gene>
<proteinExistence type="predicted"/>
<accession>A0A1R1PEV9</accession>
<dbReference type="AlphaFoldDB" id="A0A1R1PEV9"/>